<accession>A0A8H7WAN5</accession>
<feature type="compositionally biased region" description="Polar residues" evidence="1">
    <location>
        <begin position="18"/>
        <end position="28"/>
    </location>
</feature>
<dbReference type="AlphaFoldDB" id="A0A8H7WAN5"/>
<evidence type="ECO:0000313" key="3">
    <source>
        <dbReference type="EMBL" id="KAG4418559.1"/>
    </source>
</evidence>
<proteinExistence type="predicted"/>
<gene>
    <name evidence="3" type="ORF">IFR04_008270</name>
</gene>
<feature type="transmembrane region" description="Helical" evidence="2">
    <location>
        <begin position="95"/>
        <end position="118"/>
    </location>
</feature>
<dbReference type="EMBL" id="JAFJYH010000125">
    <property type="protein sequence ID" value="KAG4418559.1"/>
    <property type="molecule type" value="Genomic_DNA"/>
</dbReference>
<evidence type="ECO:0000256" key="2">
    <source>
        <dbReference type="SAM" id="Phobius"/>
    </source>
</evidence>
<organism evidence="3 4">
    <name type="scientific">Cadophora malorum</name>
    <dbReference type="NCBI Taxonomy" id="108018"/>
    <lineage>
        <taxon>Eukaryota</taxon>
        <taxon>Fungi</taxon>
        <taxon>Dikarya</taxon>
        <taxon>Ascomycota</taxon>
        <taxon>Pezizomycotina</taxon>
        <taxon>Leotiomycetes</taxon>
        <taxon>Helotiales</taxon>
        <taxon>Ploettnerulaceae</taxon>
        <taxon>Cadophora</taxon>
    </lineage>
</organism>
<name>A0A8H7WAN5_9HELO</name>
<keyword evidence="4" id="KW-1185">Reference proteome</keyword>
<keyword evidence="2" id="KW-0812">Transmembrane</keyword>
<keyword evidence="2" id="KW-1133">Transmembrane helix</keyword>
<dbReference type="OrthoDB" id="3796673at2759"/>
<feature type="transmembrane region" description="Helical" evidence="2">
    <location>
        <begin position="52"/>
        <end position="75"/>
    </location>
</feature>
<evidence type="ECO:0000313" key="4">
    <source>
        <dbReference type="Proteomes" id="UP000664132"/>
    </source>
</evidence>
<feature type="compositionally biased region" description="Polar residues" evidence="1">
    <location>
        <begin position="1"/>
        <end position="10"/>
    </location>
</feature>
<sequence length="180" mass="19425">MGNRDQGQTEQKTEATPDRSTSTQSSADNLKAEKTYTNEAPNILLNHGGTSLTILIPAAIFGIVLQVGALTFAGMASKWPYFALELPSSESATYYGFPLLLLGTVFLTAGLFIVTLVIEQSTEEMKLVVKDDGTNASSNVRVLWLQKEHVVGDQASTLVVPAAEGGWWELQNYTQVAAND</sequence>
<feature type="region of interest" description="Disordered" evidence="1">
    <location>
        <begin position="1"/>
        <end position="30"/>
    </location>
</feature>
<dbReference type="Proteomes" id="UP000664132">
    <property type="component" value="Unassembled WGS sequence"/>
</dbReference>
<evidence type="ECO:0000256" key="1">
    <source>
        <dbReference type="SAM" id="MobiDB-lite"/>
    </source>
</evidence>
<protein>
    <submittedName>
        <fullName evidence="3">Uncharacterized protein</fullName>
    </submittedName>
</protein>
<comment type="caution">
    <text evidence="3">The sequence shown here is derived from an EMBL/GenBank/DDBJ whole genome shotgun (WGS) entry which is preliminary data.</text>
</comment>
<reference evidence="3" key="1">
    <citation type="submission" date="2021-02" db="EMBL/GenBank/DDBJ databases">
        <title>Genome sequence Cadophora malorum strain M34.</title>
        <authorList>
            <person name="Stefanovic E."/>
            <person name="Vu D."/>
            <person name="Scully C."/>
            <person name="Dijksterhuis J."/>
            <person name="Roader J."/>
            <person name="Houbraken J."/>
        </authorList>
    </citation>
    <scope>NUCLEOTIDE SEQUENCE</scope>
    <source>
        <strain evidence="3">M34</strain>
    </source>
</reference>
<keyword evidence="2" id="KW-0472">Membrane</keyword>